<dbReference type="CDD" id="cd18808">
    <property type="entry name" value="SF1_C_Upf1"/>
    <property type="match status" value="1"/>
</dbReference>
<dbReference type="InterPro" id="IPR047187">
    <property type="entry name" value="SF1_C_Upf1"/>
</dbReference>
<feature type="domain" description="DNA2/NAM7 helicase-like C-terminal" evidence="3">
    <location>
        <begin position="1027"/>
        <end position="1214"/>
    </location>
</feature>
<accession>H8IB28</accession>
<feature type="region of interest" description="Disordered" evidence="1">
    <location>
        <begin position="67"/>
        <end position="86"/>
    </location>
</feature>
<evidence type="ECO:0000313" key="6">
    <source>
        <dbReference type="Proteomes" id="UP000005233"/>
    </source>
</evidence>
<organism evidence="5 6">
    <name type="scientific">Methanocella conradii (strain DSM 24694 / JCM 17849 / CGMCC 1.5162 / HZ254)</name>
    <dbReference type="NCBI Taxonomy" id="1041930"/>
    <lineage>
        <taxon>Archaea</taxon>
        <taxon>Methanobacteriati</taxon>
        <taxon>Methanobacteriota</taxon>
        <taxon>Stenosarchaea group</taxon>
        <taxon>Methanomicrobia</taxon>
        <taxon>Methanocellales</taxon>
        <taxon>Methanocellaceae</taxon>
        <taxon>Methanocella</taxon>
    </lineage>
</organism>
<protein>
    <recommendedName>
        <fullName evidence="7">RAP domain-containing protein</fullName>
    </recommendedName>
</protein>
<sequence>MINIEKQLLDARKNLLDLTLNNKLLNFKPTKLQSIKIIDENPADLYKILVIDEKIIKIKPKKVQNNEKNIESNPDANLTNNSLSHNNSIEDSTQYIIRTPLSEEDFRNNLLRIYQKTQAFIEEQGYSILYLALGFLEWSESPNSEYYNKAPLILIPVELERYKVANQYKIKWNNEEIITNVSLQSKLKEQEVDLPDFEMPDNKKGIDNYFESVKMSISNMKGWRVNFDIYLGFFSFKKFVMYMDLNPTLWRADNSLSSNPLLNEIFNPSNNYASYKGFPEEEVDNVLSEKSVYHVVDADPSQIAVIEDVKKGYSMVVEGPPGTGKSQTIVNMIAELIARDKKILFVSEKMAALEVVKQRLDDVGLGDFCLELHSRKTNKKDVIIELKNTIEKCHPQLISENNEFEQLLYYKNELNSYVKALREPFGNLGYTPYKLFNLQEEIKAYYKKVGRLMPRINILNASSASSITEKQINDAVYALTNLSKHLDHVKPLYNNPWKDCDPGIIMPGDEDEIIALIDECKRSLDDLNNNIRHLSQCMSIIKPTNEERAFNAISAAKIILDAKVTDKSLLLNPDWNKQNKQAEQFIKDIVIVQTKKMEILKKFDEKVLDKDLKTIYQDYKNISYSILKIINPKYYKLKKEIKNFYKVSPEINDKKIINDLEKIIDYKNSINQLKQIDESARALFGQLWIAESSNVNELRDFLNWIVLFRQKLLEGIITNDIIEKLSSIVDDKETIKLVEMSEHSLIKFIDARNKLYKKIGANVKIIHGTTIDKVAFSDIDIKLELWKKNTWKISRWSQYISLRNECRKTVAEPILKYVESDYIDPADIIYCFKGNLYDEILRLIYLERPILLNFNGSIHESKIAEFARLDYYLILKNRQRLKNELCQIISNKLNKLKNSDGYKILLKEFNRKRGHMPIRKLLLNAGNIIQDIKPCFMMSPLSIAQFLEPNKIKFDVIIFDEASQVKPEDALGALFRGKQAVIIGDSKQLPPTSFFDNIIEADDEVDDEENVDSLSDIESILHQCKRSFPTKMLRWHYRSKHESLIAVSNQEFYNNRLLIYPSPINQSDGLGLKLVYLPDTVYDRGRSSINRDEAKAVVKAAFDHYKKFPNKSLGVGTFNIKQQQAILDELEIQLQLHPEMEEYFKSDRHEHFFVKNLETIQGDERDVIFISIGFGFDENRKMSLNFGPLNQEGGERRLNVLITRAREKCVVFSNFKAKDLQLKENSSFGLKALKVFLEYAENRVLTSDMPTGGESESEFEESVYEFLKNNGYNVKKQVGCAGFRIDIAIVDPENPGLYLMGIECDGAKYHSCTVARERDRLRQQILVKMGWRIHRVWSTDWYRHRYETEKRLLQAIQDTFKQVHGYEKQSVSMDCLNEEKISPDTINK</sequence>
<dbReference type="Pfam" id="PF13087">
    <property type="entry name" value="AAA_12"/>
    <property type="match status" value="1"/>
</dbReference>
<dbReference type="Gene3D" id="3.40.50.300">
    <property type="entry name" value="P-loop containing nucleotide triphosphate hydrolases"/>
    <property type="match status" value="3"/>
</dbReference>
<feature type="compositionally biased region" description="Low complexity" evidence="1">
    <location>
        <begin position="77"/>
        <end position="86"/>
    </location>
</feature>
<feature type="domain" description="DNA2/NAM7 helicase helicase" evidence="2">
    <location>
        <begin position="951"/>
        <end position="993"/>
    </location>
</feature>
<gene>
    <name evidence="5" type="ordered locus">Mtc_2303</name>
</gene>
<keyword evidence="6" id="KW-1185">Reference proteome</keyword>
<dbReference type="InterPro" id="IPR011335">
    <property type="entry name" value="Restrct_endonuc-II-like"/>
</dbReference>
<evidence type="ECO:0000259" key="4">
    <source>
        <dbReference type="Pfam" id="PF18741"/>
    </source>
</evidence>
<dbReference type="GeneID" id="11972472"/>
<dbReference type="KEGG" id="mez:Mtc_2303"/>
<dbReference type="Pfam" id="PF13086">
    <property type="entry name" value="AAA_11"/>
    <property type="match status" value="1"/>
</dbReference>
<feature type="domain" description="Restriction endonuclease type II-like" evidence="4">
    <location>
        <begin position="1259"/>
        <end position="1356"/>
    </location>
</feature>
<dbReference type="PANTHER" id="PTHR10887">
    <property type="entry name" value="DNA2/NAM7 HELICASE FAMILY"/>
    <property type="match status" value="1"/>
</dbReference>
<dbReference type="GO" id="GO:0004386">
    <property type="term" value="F:helicase activity"/>
    <property type="evidence" value="ECO:0007669"/>
    <property type="project" value="InterPro"/>
</dbReference>
<dbReference type="InterPro" id="IPR041677">
    <property type="entry name" value="DNA2/NAM7_AAA_11"/>
</dbReference>
<evidence type="ECO:0000259" key="3">
    <source>
        <dbReference type="Pfam" id="PF13087"/>
    </source>
</evidence>
<evidence type="ECO:0000256" key="1">
    <source>
        <dbReference type="SAM" id="MobiDB-lite"/>
    </source>
</evidence>
<dbReference type="InterPro" id="IPR027417">
    <property type="entry name" value="P-loop_NTPase"/>
</dbReference>
<dbReference type="SUPFAM" id="SSF52540">
    <property type="entry name" value="P-loop containing nucleoside triphosphate hydrolases"/>
    <property type="match status" value="1"/>
</dbReference>
<name>H8IB28_METCZ</name>
<dbReference type="PANTHER" id="PTHR10887:SF530">
    <property type="entry name" value="SUPERFAMILY I DNA HELICASES"/>
    <property type="match status" value="1"/>
</dbReference>
<dbReference type="OrthoDB" id="45637at2157"/>
<dbReference type="Pfam" id="PF18741">
    <property type="entry name" value="MTES_1575"/>
    <property type="match status" value="1"/>
</dbReference>
<dbReference type="Pfam" id="PF13195">
    <property type="entry name" value="DUF4011"/>
    <property type="match status" value="1"/>
</dbReference>
<evidence type="ECO:0008006" key="7">
    <source>
        <dbReference type="Google" id="ProtNLM"/>
    </source>
</evidence>
<dbReference type="SUPFAM" id="SSF52980">
    <property type="entry name" value="Restriction endonuclease-like"/>
    <property type="match status" value="1"/>
</dbReference>
<dbReference type="FunFam" id="3.40.960.10:FF:000002">
    <property type="entry name" value="DNA helicase related protein"/>
    <property type="match status" value="1"/>
</dbReference>
<dbReference type="RefSeq" id="WP_014406869.1">
    <property type="nucleotide sequence ID" value="NC_017034.1"/>
</dbReference>
<dbReference type="Gene3D" id="3.40.960.10">
    <property type="entry name" value="VSR Endonuclease"/>
    <property type="match status" value="1"/>
</dbReference>
<dbReference type="STRING" id="1041930.Mtc_2303"/>
<dbReference type="InterPro" id="IPR049468">
    <property type="entry name" value="Restrct_endonuc-II-like_dom"/>
</dbReference>
<dbReference type="InterPro" id="IPR045055">
    <property type="entry name" value="DNA2/NAM7-like"/>
</dbReference>
<dbReference type="FunFam" id="3.40.50.300:FF:002063">
    <property type="entry name" value="DNA helicase related protein"/>
    <property type="match status" value="1"/>
</dbReference>
<proteinExistence type="predicted"/>
<dbReference type="EMBL" id="CP003243">
    <property type="protein sequence ID" value="AFD01038.1"/>
    <property type="molecule type" value="Genomic_DNA"/>
</dbReference>
<dbReference type="InterPro" id="IPR025103">
    <property type="entry name" value="DUF4011"/>
</dbReference>
<dbReference type="eggNOG" id="arCOG00803">
    <property type="taxonomic scope" value="Archaea"/>
</dbReference>
<evidence type="ECO:0000313" key="5">
    <source>
        <dbReference type="EMBL" id="AFD01038.1"/>
    </source>
</evidence>
<dbReference type="InterPro" id="IPR041679">
    <property type="entry name" value="DNA2/NAM7-like_C"/>
</dbReference>
<evidence type="ECO:0000259" key="2">
    <source>
        <dbReference type="Pfam" id="PF13086"/>
    </source>
</evidence>
<reference evidence="5 6" key="1">
    <citation type="journal article" date="2012" name="J. Bacteriol.">
        <title>Complete genome sequence of a thermophilic methanogen, Methanocella conradii HZ254, isolated from Chinese rice field soil.</title>
        <authorList>
            <person name="Lu Z."/>
            <person name="Lu Y."/>
        </authorList>
    </citation>
    <scope>NUCLEOTIDE SEQUENCE [LARGE SCALE GENOMIC DNA]</scope>
    <source>
        <strain evidence="6">DSM 24694 / JCM 17849 / CGMCC 1.5162 / HZ254</strain>
    </source>
</reference>
<dbReference type="HOGENOM" id="CLU_000788_3_2_2"/>
<dbReference type="Proteomes" id="UP000005233">
    <property type="component" value="Chromosome"/>
</dbReference>